<keyword evidence="3 8" id="KW-0813">Transport</keyword>
<comment type="similarity">
    <text evidence="2 8">Belongs to the major facilitator superfamily. Bcr/CmlA family.</text>
</comment>
<keyword evidence="11" id="KW-1185">Reference proteome</keyword>
<dbReference type="Proteomes" id="UP000680067">
    <property type="component" value="Unassembled WGS sequence"/>
</dbReference>
<dbReference type="InterPro" id="IPR020846">
    <property type="entry name" value="MFS_dom"/>
</dbReference>
<dbReference type="EMBL" id="JAGSPN010000006">
    <property type="protein sequence ID" value="MBR7782477.1"/>
    <property type="molecule type" value="Genomic_DNA"/>
</dbReference>
<feature type="transmembrane region" description="Helical" evidence="8">
    <location>
        <begin position="370"/>
        <end position="392"/>
    </location>
</feature>
<dbReference type="GO" id="GO:0005886">
    <property type="term" value="C:plasma membrane"/>
    <property type="evidence" value="ECO:0007669"/>
    <property type="project" value="UniProtKB-SubCell"/>
</dbReference>
<feature type="transmembrane region" description="Helical" evidence="8">
    <location>
        <begin position="107"/>
        <end position="124"/>
    </location>
</feature>
<dbReference type="InterPro" id="IPR036259">
    <property type="entry name" value="MFS_trans_sf"/>
</dbReference>
<feature type="transmembrane region" description="Helical" evidence="8">
    <location>
        <begin position="78"/>
        <end position="101"/>
    </location>
</feature>
<dbReference type="CDD" id="cd17320">
    <property type="entry name" value="MFS_MdfA_MDR_like"/>
    <property type="match status" value="1"/>
</dbReference>
<keyword evidence="8" id="KW-0997">Cell inner membrane</keyword>
<keyword evidence="4" id="KW-1003">Cell membrane</keyword>
<feature type="transmembrane region" description="Helical" evidence="8">
    <location>
        <begin position="223"/>
        <end position="246"/>
    </location>
</feature>
<comment type="subcellular location">
    <subcellularLocation>
        <location evidence="8">Cell inner membrane</location>
        <topology evidence="8">Multi-pass membrane protein</topology>
    </subcellularLocation>
    <subcellularLocation>
        <location evidence="1">Cell membrane</location>
        <topology evidence="1">Multi-pass membrane protein</topology>
    </subcellularLocation>
</comment>
<evidence type="ECO:0000256" key="2">
    <source>
        <dbReference type="ARBA" id="ARBA00006236"/>
    </source>
</evidence>
<dbReference type="GO" id="GO:0042910">
    <property type="term" value="F:xenobiotic transmembrane transporter activity"/>
    <property type="evidence" value="ECO:0007669"/>
    <property type="project" value="InterPro"/>
</dbReference>
<evidence type="ECO:0000256" key="8">
    <source>
        <dbReference type="RuleBase" id="RU365088"/>
    </source>
</evidence>
<comment type="caution">
    <text evidence="10">The sequence shown here is derived from an EMBL/GenBank/DDBJ whole genome shotgun (WGS) entry which is preliminary data.</text>
</comment>
<feature type="transmembrane region" description="Helical" evidence="8">
    <location>
        <begin position="136"/>
        <end position="158"/>
    </location>
</feature>
<name>A0A941DK25_9BURK</name>
<evidence type="ECO:0000259" key="9">
    <source>
        <dbReference type="PROSITE" id="PS50850"/>
    </source>
</evidence>
<keyword evidence="5 8" id="KW-0812">Transmembrane</keyword>
<dbReference type="NCBIfam" id="TIGR00710">
    <property type="entry name" value="efflux_Bcr_CflA"/>
    <property type="match status" value="1"/>
</dbReference>
<dbReference type="InterPro" id="IPR011701">
    <property type="entry name" value="MFS"/>
</dbReference>
<evidence type="ECO:0000256" key="6">
    <source>
        <dbReference type="ARBA" id="ARBA00022989"/>
    </source>
</evidence>
<protein>
    <recommendedName>
        <fullName evidence="8">Bcr/CflA family efflux transporter</fullName>
    </recommendedName>
</protein>
<evidence type="ECO:0000256" key="4">
    <source>
        <dbReference type="ARBA" id="ARBA00022475"/>
    </source>
</evidence>
<dbReference type="GO" id="GO:1990961">
    <property type="term" value="P:xenobiotic detoxification by transmembrane export across the plasma membrane"/>
    <property type="evidence" value="ECO:0007669"/>
    <property type="project" value="InterPro"/>
</dbReference>
<dbReference type="Pfam" id="PF07690">
    <property type="entry name" value="MFS_1"/>
    <property type="match status" value="1"/>
</dbReference>
<evidence type="ECO:0000256" key="3">
    <source>
        <dbReference type="ARBA" id="ARBA00022448"/>
    </source>
</evidence>
<keyword evidence="7 8" id="KW-0472">Membrane</keyword>
<feature type="transmembrane region" description="Helical" evidence="8">
    <location>
        <begin position="286"/>
        <end position="303"/>
    </location>
</feature>
<evidence type="ECO:0000256" key="5">
    <source>
        <dbReference type="ARBA" id="ARBA00022692"/>
    </source>
</evidence>
<dbReference type="PANTHER" id="PTHR42718:SF9">
    <property type="entry name" value="MAJOR FACILITATOR SUPERFAMILY MULTIDRUG TRANSPORTER MFSC"/>
    <property type="match status" value="1"/>
</dbReference>
<evidence type="ECO:0000313" key="10">
    <source>
        <dbReference type="EMBL" id="MBR7782477.1"/>
    </source>
</evidence>
<proteinExistence type="inferred from homology"/>
<sequence>MRHHLSLPYPALATLLAALSMLGPFAIDTYLPAFPAIQASLLAHELEVQQTLSAYMLAFAVMTLWHGALSDSFGRRKVILIALLVFAAASFGCAGAVSIHYLWGFRILQGISAGAGMVVGRAIIRDLYHGPEAERLLSLVTMIFSIAPAIAPVLGGWIVEIWSWRAIFLFLCLFAVLLWMACYRWLPETLPQHKRQEFSAAFLWKSYRTVFSSGRFYLKSGTVALNFGGLFLYISSAPVFLIQHLHLTSSQFAWQFVPTVGGIFLGALAANRLAGKWNIWKQVRTGFVFMIAAAGMNVLYHAFLPPALPWSVSPLLFYSFGMSLVAPGATLLALDMFPEIRGVVASCQSASSTLISALIAGLMSPLLSHSVLYLALGQLVCCCVSACLWSAIRYIPKQKN</sequence>
<feature type="transmembrane region" description="Helical" evidence="8">
    <location>
        <begin position="343"/>
        <end position="364"/>
    </location>
</feature>
<organism evidence="10 11">
    <name type="scientific">Undibacterium luofuense</name>
    <dbReference type="NCBI Taxonomy" id="2828733"/>
    <lineage>
        <taxon>Bacteria</taxon>
        <taxon>Pseudomonadati</taxon>
        <taxon>Pseudomonadota</taxon>
        <taxon>Betaproteobacteria</taxon>
        <taxon>Burkholderiales</taxon>
        <taxon>Oxalobacteraceae</taxon>
        <taxon>Undibacterium</taxon>
    </lineage>
</organism>
<evidence type="ECO:0000313" key="11">
    <source>
        <dbReference type="Proteomes" id="UP000680067"/>
    </source>
</evidence>
<feature type="transmembrane region" description="Helical" evidence="8">
    <location>
        <begin position="50"/>
        <end position="69"/>
    </location>
</feature>
<feature type="transmembrane region" description="Helical" evidence="8">
    <location>
        <begin position="315"/>
        <end position="334"/>
    </location>
</feature>
<dbReference type="AlphaFoldDB" id="A0A941DK25"/>
<evidence type="ECO:0000256" key="7">
    <source>
        <dbReference type="ARBA" id="ARBA00023136"/>
    </source>
</evidence>
<accession>A0A941DK25</accession>
<dbReference type="Gene3D" id="1.20.1720.10">
    <property type="entry name" value="Multidrug resistance protein D"/>
    <property type="match status" value="1"/>
</dbReference>
<dbReference type="PANTHER" id="PTHR42718">
    <property type="entry name" value="MAJOR FACILITATOR SUPERFAMILY MULTIDRUG TRANSPORTER MFSC"/>
    <property type="match status" value="1"/>
</dbReference>
<evidence type="ECO:0000256" key="1">
    <source>
        <dbReference type="ARBA" id="ARBA00004651"/>
    </source>
</evidence>
<feature type="transmembrane region" description="Helical" evidence="8">
    <location>
        <begin position="252"/>
        <end position="274"/>
    </location>
</feature>
<keyword evidence="6 8" id="KW-1133">Transmembrane helix</keyword>
<dbReference type="PROSITE" id="PS50850">
    <property type="entry name" value="MFS"/>
    <property type="match status" value="1"/>
</dbReference>
<comment type="caution">
    <text evidence="8">Lacks conserved residue(s) required for the propagation of feature annotation.</text>
</comment>
<gene>
    <name evidence="10" type="ORF">KDM89_10000</name>
</gene>
<feature type="transmembrane region" description="Helical" evidence="8">
    <location>
        <begin position="164"/>
        <end position="186"/>
    </location>
</feature>
<feature type="domain" description="Major facilitator superfamily (MFS) profile" evidence="9">
    <location>
        <begin position="12"/>
        <end position="400"/>
    </location>
</feature>
<dbReference type="SUPFAM" id="SSF103473">
    <property type="entry name" value="MFS general substrate transporter"/>
    <property type="match status" value="1"/>
</dbReference>
<dbReference type="RefSeq" id="WP_212687792.1">
    <property type="nucleotide sequence ID" value="NZ_JAGSPN010000006.1"/>
</dbReference>
<reference evidence="10" key="1">
    <citation type="submission" date="2021-04" db="EMBL/GenBank/DDBJ databases">
        <title>novel species isolated from subtropical streams in China.</title>
        <authorList>
            <person name="Lu H."/>
        </authorList>
    </citation>
    <scope>NUCLEOTIDE SEQUENCE</scope>
    <source>
        <strain evidence="10">LFS511W</strain>
    </source>
</reference>
<dbReference type="InterPro" id="IPR004812">
    <property type="entry name" value="Efflux_drug-R_Bcr/CmlA"/>
</dbReference>